<sequence>MEHTRKLYAAIVAAVTILGFSAFKITESKEGKMLAPVTIYFHGSPANSTDVENESLWTEEPNNENCDTGNQNACAMVVDESALASGTPGTRELDPSKLSIQALSTSSSSFIPDPDQSSGQPFESLNRN</sequence>
<dbReference type="Proteomes" id="UP000651112">
    <property type="component" value="Unassembled WGS sequence"/>
</dbReference>
<evidence type="ECO:0000256" key="2">
    <source>
        <dbReference type="SAM" id="Phobius"/>
    </source>
</evidence>
<evidence type="ECO:0000313" key="4">
    <source>
        <dbReference type="Proteomes" id="UP000651112"/>
    </source>
</evidence>
<keyword evidence="2" id="KW-1133">Transmembrane helix</keyword>
<evidence type="ECO:0000256" key="1">
    <source>
        <dbReference type="SAM" id="MobiDB-lite"/>
    </source>
</evidence>
<protein>
    <submittedName>
        <fullName evidence="3">Uncharacterized protein</fullName>
    </submittedName>
</protein>
<dbReference type="RefSeq" id="WP_190313364.1">
    <property type="nucleotide sequence ID" value="NZ_JACNYL010000002.1"/>
</dbReference>
<comment type="caution">
    <text evidence="3">The sequence shown here is derived from an EMBL/GenBank/DDBJ whole genome shotgun (WGS) entry which is preliminary data.</text>
</comment>
<keyword evidence="2" id="KW-0472">Membrane</keyword>
<accession>A0ABR7XR16</accession>
<name>A0ABR7XR16_9SPHI</name>
<evidence type="ECO:0000313" key="3">
    <source>
        <dbReference type="EMBL" id="MBD1421615.1"/>
    </source>
</evidence>
<gene>
    <name evidence="3" type="ORF">H8B21_08560</name>
</gene>
<proteinExistence type="predicted"/>
<feature type="compositionally biased region" description="Polar residues" evidence="1">
    <location>
        <begin position="115"/>
        <end position="128"/>
    </location>
</feature>
<reference evidence="3 4" key="1">
    <citation type="submission" date="2020-08" db="EMBL/GenBank/DDBJ databases">
        <title>Sphingobacterium sp. DN00404 isolated from aquaculture water.</title>
        <authorList>
            <person name="Zhang M."/>
        </authorList>
    </citation>
    <scope>NUCLEOTIDE SEQUENCE [LARGE SCALE GENOMIC DNA]</scope>
    <source>
        <strain evidence="3 4">KCTC 42746</strain>
    </source>
</reference>
<feature type="transmembrane region" description="Helical" evidence="2">
    <location>
        <begin position="6"/>
        <end position="23"/>
    </location>
</feature>
<keyword evidence="2" id="KW-0812">Transmembrane</keyword>
<dbReference type="EMBL" id="JACNYL010000002">
    <property type="protein sequence ID" value="MBD1421615.1"/>
    <property type="molecule type" value="Genomic_DNA"/>
</dbReference>
<feature type="region of interest" description="Disordered" evidence="1">
    <location>
        <begin position="104"/>
        <end position="128"/>
    </location>
</feature>
<organism evidence="3 4">
    <name type="scientific">Sphingobacterium chuzhouense</name>
    <dbReference type="NCBI Taxonomy" id="1742264"/>
    <lineage>
        <taxon>Bacteria</taxon>
        <taxon>Pseudomonadati</taxon>
        <taxon>Bacteroidota</taxon>
        <taxon>Sphingobacteriia</taxon>
        <taxon>Sphingobacteriales</taxon>
        <taxon>Sphingobacteriaceae</taxon>
        <taxon>Sphingobacterium</taxon>
    </lineage>
</organism>
<keyword evidence="4" id="KW-1185">Reference proteome</keyword>